<sequence length="239" mass="25268">MHRNAPRNAPRRAKTVRNSLACAAVALPVLLVAGCSSDSDGGKEADSPPASSSKPTPTAAPAKFKSLPDSCKSLGKGTVKDLVPKSDNEAGKRVGSGDTSDSNSCLWSGLDKYDYRQLTVSLKRFDSDTSLGSGDKRAAKYMEQQADEISGSKDNKNTKETKVAGVGNQGTAIAYEAKKKDAKGKAEDFRAERLVVRSANAVVTVDYEGTGFEGSKLPSANDLKKKAEKAAKETLTHLK</sequence>
<comment type="caution">
    <text evidence="3">The sequence shown here is derived from an EMBL/GenBank/DDBJ whole genome shotgun (WGS) entry which is preliminary data.</text>
</comment>
<feature type="compositionally biased region" description="Low complexity" evidence="1">
    <location>
        <begin position="47"/>
        <end position="65"/>
    </location>
</feature>
<dbReference type="Pfam" id="PF12079">
    <property type="entry name" value="DUF3558"/>
    <property type="match status" value="1"/>
</dbReference>
<keyword evidence="4" id="KW-1185">Reference proteome</keyword>
<evidence type="ECO:0000256" key="2">
    <source>
        <dbReference type="SAM" id="SignalP"/>
    </source>
</evidence>
<dbReference type="PROSITE" id="PS51257">
    <property type="entry name" value="PROKAR_LIPOPROTEIN"/>
    <property type="match status" value="1"/>
</dbReference>
<evidence type="ECO:0000313" key="4">
    <source>
        <dbReference type="Proteomes" id="UP001214441"/>
    </source>
</evidence>
<protein>
    <submittedName>
        <fullName evidence="3">DUF3558 family protein</fullName>
    </submittedName>
</protein>
<feature type="compositionally biased region" description="Basic and acidic residues" evidence="1">
    <location>
        <begin position="222"/>
        <end position="239"/>
    </location>
</feature>
<accession>A0ABT6ZXN3</accession>
<dbReference type="InterPro" id="IPR024520">
    <property type="entry name" value="DUF3558"/>
</dbReference>
<gene>
    <name evidence="3" type="ORF">NMN56_018040</name>
</gene>
<feature type="chain" id="PRO_5047060555" evidence="2">
    <location>
        <begin position="34"/>
        <end position="239"/>
    </location>
</feature>
<keyword evidence="2" id="KW-0732">Signal</keyword>
<proteinExistence type="predicted"/>
<name>A0ABT6ZXN3_9ACTN</name>
<dbReference type="RefSeq" id="WP_274040498.1">
    <property type="nucleotide sequence ID" value="NZ_JANCPR020000016.1"/>
</dbReference>
<feature type="signal peptide" evidence="2">
    <location>
        <begin position="1"/>
        <end position="33"/>
    </location>
</feature>
<organism evidence="3 4">
    <name type="scientific">Streptomyces iconiensis</name>
    <dbReference type="NCBI Taxonomy" id="1384038"/>
    <lineage>
        <taxon>Bacteria</taxon>
        <taxon>Bacillati</taxon>
        <taxon>Actinomycetota</taxon>
        <taxon>Actinomycetes</taxon>
        <taxon>Kitasatosporales</taxon>
        <taxon>Streptomycetaceae</taxon>
        <taxon>Streptomyces</taxon>
    </lineage>
</organism>
<feature type="region of interest" description="Disordered" evidence="1">
    <location>
        <begin position="37"/>
        <end position="103"/>
    </location>
</feature>
<dbReference type="Proteomes" id="UP001214441">
    <property type="component" value="Unassembled WGS sequence"/>
</dbReference>
<feature type="compositionally biased region" description="Basic and acidic residues" evidence="1">
    <location>
        <begin position="78"/>
        <end position="92"/>
    </location>
</feature>
<reference evidence="3 4" key="1">
    <citation type="submission" date="2023-05" db="EMBL/GenBank/DDBJ databases">
        <title>Streptantibioticus silvisoli sp. nov., acidotolerant actinomycetes 1 from pine litter.</title>
        <authorList>
            <person name="Swiecimska M."/>
            <person name="Golinska P."/>
            <person name="Sangal V."/>
            <person name="Wachnowicz B."/>
            <person name="Goodfellow M."/>
        </authorList>
    </citation>
    <scope>NUCLEOTIDE SEQUENCE [LARGE SCALE GENOMIC DNA]</scope>
    <source>
        <strain evidence="3 4">DSM 42109</strain>
    </source>
</reference>
<dbReference type="EMBL" id="JANCPR020000016">
    <property type="protein sequence ID" value="MDJ1133834.1"/>
    <property type="molecule type" value="Genomic_DNA"/>
</dbReference>
<evidence type="ECO:0000256" key="1">
    <source>
        <dbReference type="SAM" id="MobiDB-lite"/>
    </source>
</evidence>
<feature type="region of interest" description="Disordered" evidence="1">
    <location>
        <begin position="210"/>
        <end position="239"/>
    </location>
</feature>
<evidence type="ECO:0000313" key="3">
    <source>
        <dbReference type="EMBL" id="MDJ1133834.1"/>
    </source>
</evidence>